<evidence type="ECO:0000313" key="5">
    <source>
        <dbReference type="Proteomes" id="UP001276854"/>
    </source>
</evidence>
<dbReference type="PROSITE" id="PS50893">
    <property type="entry name" value="ABC_TRANSPORTER_2"/>
    <property type="match status" value="2"/>
</dbReference>
<dbReference type="CDD" id="cd03221">
    <property type="entry name" value="ABCF_EF-3"/>
    <property type="match status" value="2"/>
</dbReference>
<dbReference type="InterPro" id="IPR051309">
    <property type="entry name" value="ABCF_ATPase"/>
</dbReference>
<proteinExistence type="predicted"/>
<dbReference type="InterPro" id="IPR003439">
    <property type="entry name" value="ABC_transporter-like_ATP-bd"/>
</dbReference>
<keyword evidence="1" id="KW-0547">Nucleotide-binding</keyword>
<dbReference type="RefSeq" id="WP_318063590.1">
    <property type="nucleotide sequence ID" value="NZ_JAWONS010000109.1"/>
</dbReference>
<dbReference type="Pfam" id="PF12848">
    <property type="entry name" value="ABC_tran_Xtn"/>
    <property type="match status" value="1"/>
</dbReference>
<evidence type="ECO:0000313" key="4">
    <source>
        <dbReference type="EMBL" id="MDW2797339.1"/>
    </source>
</evidence>
<dbReference type="Proteomes" id="UP001276854">
    <property type="component" value="Unassembled WGS sequence"/>
</dbReference>
<evidence type="ECO:0000256" key="2">
    <source>
        <dbReference type="ARBA" id="ARBA00022840"/>
    </source>
</evidence>
<dbReference type="InterPro" id="IPR003593">
    <property type="entry name" value="AAA+_ATPase"/>
</dbReference>
<dbReference type="InterPro" id="IPR032781">
    <property type="entry name" value="ABC_tran_Xtn"/>
</dbReference>
<accession>A0ABU4GI89</accession>
<dbReference type="PANTHER" id="PTHR42855:SF2">
    <property type="entry name" value="DRUG RESISTANCE ABC TRANSPORTER,ATP-BINDING PROTEIN"/>
    <property type="match status" value="1"/>
</dbReference>
<name>A0ABU4GI89_9CLOT</name>
<organism evidence="4 5">
    <name type="scientific">Clostridium boliviensis</name>
    <dbReference type="NCBI Taxonomy" id="318465"/>
    <lineage>
        <taxon>Bacteria</taxon>
        <taxon>Bacillati</taxon>
        <taxon>Bacillota</taxon>
        <taxon>Clostridia</taxon>
        <taxon>Eubacteriales</taxon>
        <taxon>Clostridiaceae</taxon>
        <taxon>Clostridium</taxon>
    </lineage>
</organism>
<gene>
    <name evidence="4" type="ORF">RZO55_07085</name>
</gene>
<feature type="domain" description="ABC transporter" evidence="3">
    <location>
        <begin position="4"/>
        <end position="255"/>
    </location>
</feature>
<evidence type="ECO:0000259" key="3">
    <source>
        <dbReference type="PROSITE" id="PS50893"/>
    </source>
</evidence>
<dbReference type="Pfam" id="PF00005">
    <property type="entry name" value="ABC_tran"/>
    <property type="match status" value="2"/>
</dbReference>
<dbReference type="PANTHER" id="PTHR42855">
    <property type="entry name" value="ABC TRANSPORTER ATP-BINDING SUBUNIT"/>
    <property type="match status" value="1"/>
</dbReference>
<dbReference type="Gene3D" id="3.40.50.300">
    <property type="entry name" value="P-loop containing nucleotide triphosphate hydrolases"/>
    <property type="match status" value="2"/>
</dbReference>
<keyword evidence="5" id="KW-1185">Reference proteome</keyword>
<evidence type="ECO:0000256" key="1">
    <source>
        <dbReference type="ARBA" id="ARBA00022741"/>
    </source>
</evidence>
<dbReference type="InterPro" id="IPR017871">
    <property type="entry name" value="ABC_transporter-like_CS"/>
</dbReference>
<sequence>MSLLEITGLSHSFGDNQLFNETELVLNKGEHIGITGQNGTGKSTLIKICTEEIIPDQGRIVWQPGLKIGYLDQYASIDTGMTMKEFLKTAFRDLYTLEKKMNELYECAANGREGALREAAGCQEILEHRDFYRIDSQIDLVCQGLGLTVIGLEHRIGEMSGGQRAKVMMAKLLIEKPDVLLLDEPTNFLDHDHIVWLQDYLCGIEQAFLVVSHDEGFLARTTNWICDIDHKKIVKYFGSYNEFLKKKTQLRENYTRQFSAQQKEIKKTEEFIRKNIAGRKSKMARGRQKQLDHLERLEALDQKEIRPFFQFDHGGLSLTGKLNVSDLTVGYNLPVLSSVKFSMKEGEKVVITGFNGAGKSTLLKTLMSQIPALNGNYCFSAKTVIGYYEQDQVWEDDSLTPMEIVSDYFPLMERKEVRKRLARNGISSKHAMQQVKSLSGGEQAKVKICMLTGKPCNFLIMDEPTNHLDVQAKQALKEALSEFSGTVLLVSHEVSFYKDWVDRVIKIDSY</sequence>
<dbReference type="SMART" id="SM00382">
    <property type="entry name" value="AAA"/>
    <property type="match status" value="2"/>
</dbReference>
<keyword evidence="2 4" id="KW-0067">ATP-binding</keyword>
<feature type="domain" description="ABC transporter" evidence="3">
    <location>
        <begin position="319"/>
        <end position="510"/>
    </location>
</feature>
<reference evidence="4 5" key="1">
    <citation type="submission" date="2023-10" db="EMBL/GenBank/DDBJ databases">
        <title>A novel Glycoside Hydrolase 43-Like Enzyme from Clostrdium boliviensis is an Endo-xylanase, and a Candidate for Xylooligosaccharides Production from Different Xylan Substrates.</title>
        <authorList>
            <person name="Alvarez M.T."/>
            <person name="Rocabado-Villegas L.R."/>
            <person name="Salas-Veizaga D.M."/>
            <person name="Linares-Pasten J.A."/>
            <person name="Gudmundsdottir E.E."/>
            <person name="Hreggvidsson G.O."/>
            <person name="Adlercreutz P."/>
            <person name="Nordberg Karlsson E."/>
        </authorList>
    </citation>
    <scope>NUCLEOTIDE SEQUENCE [LARGE SCALE GENOMIC DNA]</scope>
    <source>
        <strain evidence="4 5">E-1</strain>
    </source>
</reference>
<dbReference type="GO" id="GO:0005524">
    <property type="term" value="F:ATP binding"/>
    <property type="evidence" value="ECO:0007669"/>
    <property type="project" value="UniProtKB-KW"/>
</dbReference>
<dbReference type="EMBL" id="JAWONS010000109">
    <property type="protein sequence ID" value="MDW2797339.1"/>
    <property type="molecule type" value="Genomic_DNA"/>
</dbReference>
<protein>
    <submittedName>
        <fullName evidence="4">ABC-F family ATP-binding cassette domain-containing protein</fullName>
    </submittedName>
</protein>
<dbReference type="InterPro" id="IPR027417">
    <property type="entry name" value="P-loop_NTPase"/>
</dbReference>
<dbReference type="SUPFAM" id="SSF52540">
    <property type="entry name" value="P-loop containing nucleoside triphosphate hydrolases"/>
    <property type="match status" value="2"/>
</dbReference>
<dbReference type="PROSITE" id="PS00211">
    <property type="entry name" value="ABC_TRANSPORTER_1"/>
    <property type="match status" value="2"/>
</dbReference>
<comment type="caution">
    <text evidence="4">The sequence shown here is derived from an EMBL/GenBank/DDBJ whole genome shotgun (WGS) entry which is preliminary data.</text>
</comment>